<dbReference type="Proteomes" id="UP000292881">
    <property type="component" value="Unassembled WGS sequence"/>
</dbReference>
<organism evidence="1 2">
    <name type="scientific">Agromyces binzhouensis</name>
    <dbReference type="NCBI Taxonomy" id="1817495"/>
    <lineage>
        <taxon>Bacteria</taxon>
        <taxon>Bacillati</taxon>
        <taxon>Actinomycetota</taxon>
        <taxon>Actinomycetes</taxon>
        <taxon>Micrococcales</taxon>
        <taxon>Microbacteriaceae</taxon>
        <taxon>Agromyces</taxon>
    </lineage>
</organism>
<name>A0A4Q2JPX9_9MICO</name>
<evidence type="ECO:0008006" key="3">
    <source>
        <dbReference type="Google" id="ProtNLM"/>
    </source>
</evidence>
<comment type="caution">
    <text evidence="1">The sequence shown here is derived from an EMBL/GenBank/DDBJ whole genome shotgun (WGS) entry which is preliminary data.</text>
</comment>
<dbReference type="OrthoDB" id="9768323at2"/>
<reference evidence="1 2" key="1">
    <citation type="submission" date="2019-01" db="EMBL/GenBank/DDBJ databases">
        <authorList>
            <person name="Li J."/>
        </authorList>
    </citation>
    <scope>NUCLEOTIDE SEQUENCE [LARGE SCALE GENOMIC DNA]</scope>
    <source>
        <strain evidence="1 2">CGMCC 4.7180</strain>
    </source>
</reference>
<proteinExistence type="predicted"/>
<gene>
    <name evidence="1" type="ORF">ESO86_06765</name>
</gene>
<keyword evidence="2" id="KW-1185">Reference proteome</keyword>
<evidence type="ECO:0000313" key="2">
    <source>
        <dbReference type="Proteomes" id="UP000292881"/>
    </source>
</evidence>
<dbReference type="EMBL" id="SDPL01000093">
    <property type="protein sequence ID" value="RXZ48377.1"/>
    <property type="molecule type" value="Genomic_DNA"/>
</dbReference>
<accession>A0A4Q2JPX9</accession>
<protein>
    <recommendedName>
        <fullName evidence="3">Hydantoinase/oxoprolinase N-terminal domain-containing protein</fullName>
    </recommendedName>
</protein>
<dbReference type="RefSeq" id="WP_129234210.1">
    <property type="nucleotide sequence ID" value="NZ_SDPL01000093.1"/>
</dbReference>
<evidence type="ECO:0000313" key="1">
    <source>
        <dbReference type="EMBL" id="RXZ48377.1"/>
    </source>
</evidence>
<sequence>MRIGIDVTAARMRAVVVDADSVEWRGEIRGQRSIVGGCRDLLRRVDRPIRDRIHGATLALAPTLADLRLERVGLLRVATAAAPSLAPLSGWPAERRSEVAGVRVVSGGSDFLGTMSTHPAEAEVLDAVGGLVASGARHVVIAAAGSLAAPAVERRIERVARAAHPVVAFTSSHVYGGMGLRERENGAVLDAALVPWAAELAEGLDTVFGRIPVSVARGVGGHVALEYFATHPFGSIDGRARAAVAGALALAASDDLVVVLADAEQVTTIGVSGGRLARVDVSEAWGIHHNHHPVEAHTQRVEPGDSIPDAAIEAALQHRPRHAVVVVGDSDDARALPDAAYAIALGAALGGVVVETERIVTASEARMPAAIAEIIEETRSRSVVAGADPLEPGQVEVDAVPISYVPDGSRFVRVSILSGAS</sequence>
<dbReference type="AlphaFoldDB" id="A0A4Q2JPX9"/>